<reference evidence="1" key="1">
    <citation type="submission" date="2023-07" db="EMBL/GenBank/DDBJ databases">
        <title>Sorghum-associated microbial communities from plants grown in Nebraska, USA.</title>
        <authorList>
            <person name="Schachtman D."/>
        </authorList>
    </citation>
    <scope>NUCLEOTIDE SEQUENCE</scope>
    <source>
        <strain evidence="1">2697</strain>
    </source>
</reference>
<gene>
    <name evidence="1" type="ORF">J2X78_000086</name>
</gene>
<evidence type="ECO:0000313" key="1">
    <source>
        <dbReference type="EMBL" id="MDR6781534.1"/>
    </source>
</evidence>
<name>A0ACC6KQK5_9SPHI</name>
<dbReference type="Proteomes" id="UP001246858">
    <property type="component" value="Unassembled WGS sequence"/>
</dbReference>
<comment type="caution">
    <text evidence="1">The sequence shown here is derived from an EMBL/GenBank/DDBJ whole genome shotgun (WGS) entry which is preliminary data.</text>
</comment>
<accession>A0ACC6KQK5</accession>
<evidence type="ECO:0000313" key="2">
    <source>
        <dbReference type="Proteomes" id="UP001246858"/>
    </source>
</evidence>
<dbReference type="EMBL" id="JAVDTF010000001">
    <property type="protein sequence ID" value="MDR6781534.1"/>
    <property type="molecule type" value="Genomic_DNA"/>
</dbReference>
<protein>
    <submittedName>
        <fullName evidence="1">Tetratricopeptide (TPR) repeat protein</fullName>
    </submittedName>
</protein>
<organism evidence="1 2">
    <name type="scientific">Pedobacter africanus</name>
    <dbReference type="NCBI Taxonomy" id="151894"/>
    <lineage>
        <taxon>Bacteria</taxon>
        <taxon>Pseudomonadati</taxon>
        <taxon>Bacteroidota</taxon>
        <taxon>Sphingobacteriia</taxon>
        <taxon>Sphingobacteriales</taxon>
        <taxon>Sphingobacteriaceae</taxon>
        <taxon>Pedobacter</taxon>
    </lineage>
</organism>
<keyword evidence="2" id="KW-1185">Reference proteome</keyword>
<sequence length="486" mass="54133">MMKIHIKIYLLMAMVVVAGFSACKKSFLEVEPKGKVIAKATNDYNLLLNNSSYYTNGQFNHVVMGDEIVSVDPYYSAIGSIPAKLSFQYADDIYLPTETPVEAAAMLKLLYTYNKIINEVMDSEGGSEQQKLAIRAEALTNRAWIYLFLINYYGKPYAAATAANDPGFFIITTSDVNVNKFERSSVQAVYDFILDDLKTAIPNLQLSLGSRMRASKSAAEALLGKTYWFMGKYPEALAQFNNVFTDMPTNFLMALFDYKVNLAPGAAWGYNPVSSPDGYITGPANESQNQEVLFYKSMLSGYASFQNDFMLSAATMELFKTAGNSDERLKLYSDKQNGGGLIATPGVRRKAGFPYIQIGITLPDLYLMRAECRARANDVAGAKADLETLRKSRMSASDATVNIADPLAMLKFVLDERIREFALQGHRWFDMRRLSTDPLFSNKTYTHQVLSKTGDVIASFPLKTERLTFRIPGKIMDQNPGTVNNP</sequence>
<proteinExistence type="predicted"/>